<proteinExistence type="predicted"/>
<dbReference type="Proteomes" id="UP000747542">
    <property type="component" value="Unassembled WGS sequence"/>
</dbReference>
<evidence type="ECO:0000256" key="1">
    <source>
        <dbReference type="ARBA" id="ARBA00004141"/>
    </source>
</evidence>
<feature type="transmembrane region" description="Helical" evidence="5">
    <location>
        <begin position="250"/>
        <end position="273"/>
    </location>
</feature>
<feature type="transmembrane region" description="Helical" evidence="5">
    <location>
        <begin position="37"/>
        <end position="60"/>
    </location>
</feature>
<name>A0A8J5K3J2_HOMAM</name>
<evidence type="ECO:0000256" key="2">
    <source>
        <dbReference type="ARBA" id="ARBA00022692"/>
    </source>
</evidence>
<dbReference type="InterPro" id="IPR024989">
    <property type="entry name" value="MFS_assoc_dom"/>
</dbReference>
<comment type="subcellular location">
    <subcellularLocation>
        <location evidence="1">Membrane</location>
        <topology evidence="1">Multi-pass membrane protein</topology>
    </subcellularLocation>
</comment>
<protein>
    <submittedName>
        <fullName evidence="7">Major facilitator superfamily domain-containing protein 6-like 6</fullName>
    </submittedName>
</protein>
<dbReference type="Pfam" id="PF12832">
    <property type="entry name" value="MFS_1_like"/>
    <property type="match status" value="1"/>
</dbReference>
<organism evidence="7 8">
    <name type="scientific">Homarus americanus</name>
    <name type="common">American lobster</name>
    <dbReference type="NCBI Taxonomy" id="6706"/>
    <lineage>
        <taxon>Eukaryota</taxon>
        <taxon>Metazoa</taxon>
        <taxon>Ecdysozoa</taxon>
        <taxon>Arthropoda</taxon>
        <taxon>Crustacea</taxon>
        <taxon>Multicrustacea</taxon>
        <taxon>Malacostraca</taxon>
        <taxon>Eumalacostraca</taxon>
        <taxon>Eucarida</taxon>
        <taxon>Decapoda</taxon>
        <taxon>Pleocyemata</taxon>
        <taxon>Astacidea</taxon>
        <taxon>Nephropoidea</taxon>
        <taxon>Nephropidae</taxon>
        <taxon>Homarus</taxon>
    </lineage>
</organism>
<evidence type="ECO:0000313" key="8">
    <source>
        <dbReference type="Proteomes" id="UP000747542"/>
    </source>
</evidence>
<dbReference type="EMBL" id="JAHLQT010021643">
    <property type="protein sequence ID" value="KAG7167471.1"/>
    <property type="molecule type" value="Genomic_DNA"/>
</dbReference>
<keyword evidence="8" id="KW-1185">Reference proteome</keyword>
<gene>
    <name evidence="7" type="primary">Mfsd6-L6</name>
    <name evidence="7" type="ORF">Hamer_G012934</name>
</gene>
<feature type="transmembrane region" description="Helical" evidence="5">
    <location>
        <begin position="294"/>
        <end position="315"/>
    </location>
</feature>
<feature type="transmembrane region" description="Helical" evidence="5">
    <location>
        <begin position="335"/>
        <end position="356"/>
    </location>
</feature>
<keyword evidence="2 5" id="KW-0812">Transmembrane</keyword>
<keyword evidence="4 5" id="KW-0472">Membrane</keyword>
<evidence type="ECO:0000256" key="3">
    <source>
        <dbReference type="ARBA" id="ARBA00022989"/>
    </source>
</evidence>
<keyword evidence="3 5" id="KW-1133">Transmembrane helix</keyword>
<dbReference type="OrthoDB" id="515887at2759"/>
<feature type="transmembrane region" description="Helical" evidence="5">
    <location>
        <begin position="72"/>
        <end position="91"/>
    </location>
</feature>
<accession>A0A8J5K3J2</accession>
<feature type="transmembrane region" description="Helical" evidence="5">
    <location>
        <begin position="459"/>
        <end position="480"/>
    </location>
</feature>
<dbReference type="PANTHER" id="PTHR16172">
    <property type="entry name" value="MAJOR FACILITATOR SUPERFAMILY DOMAIN-CONTAINING PROTEIN 6-LIKE"/>
    <property type="match status" value="1"/>
</dbReference>
<feature type="transmembrane region" description="Helical" evidence="5">
    <location>
        <begin position="221"/>
        <end position="238"/>
    </location>
</feature>
<reference evidence="7" key="1">
    <citation type="journal article" date="2021" name="Sci. Adv.">
        <title>The American lobster genome reveals insights on longevity, neural, and immune adaptations.</title>
        <authorList>
            <person name="Polinski J.M."/>
            <person name="Zimin A.V."/>
            <person name="Clark K.F."/>
            <person name="Kohn A.B."/>
            <person name="Sadowski N."/>
            <person name="Timp W."/>
            <person name="Ptitsyn A."/>
            <person name="Khanna P."/>
            <person name="Romanova D.Y."/>
            <person name="Williams P."/>
            <person name="Greenwood S.J."/>
            <person name="Moroz L.L."/>
            <person name="Walt D.R."/>
            <person name="Bodnar A.G."/>
        </authorList>
    </citation>
    <scope>NUCLEOTIDE SEQUENCE</scope>
    <source>
        <strain evidence="7">GMGI-L3</strain>
    </source>
</reference>
<feature type="transmembrane region" description="Helical" evidence="5">
    <location>
        <begin position="180"/>
        <end position="209"/>
    </location>
</feature>
<dbReference type="InterPro" id="IPR051717">
    <property type="entry name" value="MFS_MFSD6"/>
</dbReference>
<dbReference type="GO" id="GO:0016020">
    <property type="term" value="C:membrane"/>
    <property type="evidence" value="ECO:0007669"/>
    <property type="project" value="UniProtKB-SubCell"/>
</dbReference>
<evidence type="ECO:0000259" key="6">
    <source>
        <dbReference type="Pfam" id="PF12832"/>
    </source>
</evidence>
<feature type="transmembrane region" description="Helical" evidence="5">
    <location>
        <begin position="433"/>
        <end position="453"/>
    </location>
</feature>
<dbReference type="PANTHER" id="PTHR16172:SF37">
    <property type="entry name" value="RE36877P"/>
    <property type="match status" value="1"/>
</dbReference>
<sequence>MKINKDLLPIKLHYFLRYAGSAPQTLLLPMMVRQKGLSTQVVGLLWTVLPIVGLITNSVLGTMADYYKAHRTVFLGSIIFLTTGITAIYWTPKICFNEVVLNPNHNLTAFTSNQSFTFLNLTVDTTFTKHSNVLDDSMSRIDQQMVVEGQAPPLDLMVSSRGELAIQADTIAGFVKYPQFWLVSLCLMIEQMGIITCVTISDAVCFQILGSERQKYGQQRLWGTIGMGVMAVISGALVDVYSRGLPQQDYLPAIILCIVLMTIDLAVVARIKIPYTKGVKLNLGDVGHVLRRPQVLLFLVTVCVMGSSLGVLWVFKLMLVEDVALAWDPQFPDLKLLQGLVIGIEAFGGELLSLFIAGRLIQRLGHTLVMGLAFAAMSLQCCLVYTITNPWWFLPLQFLNGTSYVLFHTAMSSYASRIAPPGAQSTMQSVVKISFLLGQSTAGLIGGVLFHLLGGSLTFLALGLADLTYLIIFIVFQFLLRKYCRHKKTFCDSCCVEPGNSLTSGENSSDCEKIPEPAKEPLVDDAVNEKEKSLIEPV</sequence>
<evidence type="ECO:0000256" key="5">
    <source>
        <dbReference type="SAM" id="Phobius"/>
    </source>
</evidence>
<evidence type="ECO:0000256" key="4">
    <source>
        <dbReference type="ARBA" id="ARBA00023136"/>
    </source>
</evidence>
<dbReference type="AlphaFoldDB" id="A0A8J5K3J2"/>
<feature type="domain" description="Major facilitator superfamily associated" evidence="6">
    <location>
        <begin position="9"/>
        <end position="460"/>
    </location>
</feature>
<feature type="transmembrane region" description="Helical" evidence="5">
    <location>
        <begin position="12"/>
        <end position="31"/>
    </location>
</feature>
<feature type="transmembrane region" description="Helical" evidence="5">
    <location>
        <begin position="368"/>
        <end position="387"/>
    </location>
</feature>
<comment type="caution">
    <text evidence="7">The sequence shown here is derived from an EMBL/GenBank/DDBJ whole genome shotgun (WGS) entry which is preliminary data.</text>
</comment>
<evidence type="ECO:0000313" key="7">
    <source>
        <dbReference type="EMBL" id="KAG7167471.1"/>
    </source>
</evidence>
<feature type="transmembrane region" description="Helical" evidence="5">
    <location>
        <begin position="393"/>
        <end position="412"/>
    </location>
</feature>